<evidence type="ECO:0000313" key="1">
    <source>
        <dbReference type="EMBL" id="MCI49846.1"/>
    </source>
</evidence>
<dbReference type="SUPFAM" id="SSF50249">
    <property type="entry name" value="Nucleic acid-binding proteins"/>
    <property type="match status" value="1"/>
</dbReference>
<comment type="caution">
    <text evidence="1">The sequence shown here is derived from an EMBL/GenBank/DDBJ whole genome shotgun (WGS) entry which is preliminary data.</text>
</comment>
<dbReference type="Gene3D" id="2.40.50.140">
    <property type="entry name" value="Nucleic acid-binding proteins"/>
    <property type="match status" value="1"/>
</dbReference>
<evidence type="ECO:0008006" key="3">
    <source>
        <dbReference type="Google" id="ProtNLM"/>
    </source>
</evidence>
<dbReference type="AlphaFoldDB" id="A0A392SPQ3"/>
<name>A0A392SPQ3_9FABA</name>
<dbReference type="InterPro" id="IPR012340">
    <property type="entry name" value="NA-bd_OB-fold"/>
</dbReference>
<protein>
    <recommendedName>
        <fullName evidence="3">Replication factor A protein</fullName>
    </recommendedName>
</protein>
<sequence>CDDCVKHVKGDVTPRYRVKFRVFDGTEEIALVLFDRDVTSLVNRTCVDMIRMVNTI</sequence>
<organism evidence="1 2">
    <name type="scientific">Trifolium medium</name>
    <dbReference type="NCBI Taxonomy" id="97028"/>
    <lineage>
        <taxon>Eukaryota</taxon>
        <taxon>Viridiplantae</taxon>
        <taxon>Streptophyta</taxon>
        <taxon>Embryophyta</taxon>
        <taxon>Tracheophyta</taxon>
        <taxon>Spermatophyta</taxon>
        <taxon>Magnoliopsida</taxon>
        <taxon>eudicotyledons</taxon>
        <taxon>Gunneridae</taxon>
        <taxon>Pentapetalae</taxon>
        <taxon>rosids</taxon>
        <taxon>fabids</taxon>
        <taxon>Fabales</taxon>
        <taxon>Fabaceae</taxon>
        <taxon>Papilionoideae</taxon>
        <taxon>50 kb inversion clade</taxon>
        <taxon>NPAAA clade</taxon>
        <taxon>Hologalegina</taxon>
        <taxon>IRL clade</taxon>
        <taxon>Trifolieae</taxon>
        <taxon>Trifolium</taxon>
    </lineage>
</organism>
<dbReference type="Proteomes" id="UP000265520">
    <property type="component" value="Unassembled WGS sequence"/>
</dbReference>
<feature type="non-terminal residue" evidence="1">
    <location>
        <position position="1"/>
    </location>
</feature>
<dbReference type="EMBL" id="LXQA010407588">
    <property type="protein sequence ID" value="MCI49846.1"/>
    <property type="molecule type" value="Genomic_DNA"/>
</dbReference>
<accession>A0A392SPQ3</accession>
<proteinExistence type="predicted"/>
<reference evidence="1 2" key="1">
    <citation type="journal article" date="2018" name="Front. Plant Sci.">
        <title>Red Clover (Trifolium pratense) and Zigzag Clover (T. medium) - A Picture of Genomic Similarities and Differences.</title>
        <authorList>
            <person name="Dluhosova J."/>
            <person name="Istvanek J."/>
            <person name="Nedelnik J."/>
            <person name="Repkova J."/>
        </authorList>
    </citation>
    <scope>NUCLEOTIDE SEQUENCE [LARGE SCALE GENOMIC DNA]</scope>
    <source>
        <strain evidence="2">cv. 10/8</strain>
        <tissue evidence="1">Leaf</tissue>
    </source>
</reference>
<evidence type="ECO:0000313" key="2">
    <source>
        <dbReference type="Proteomes" id="UP000265520"/>
    </source>
</evidence>
<keyword evidence="2" id="KW-1185">Reference proteome</keyword>